<reference evidence="1" key="2">
    <citation type="journal article" date="2024" name="Plant">
        <title>Genomic evolution and insights into agronomic trait innovations of Sesamum species.</title>
        <authorList>
            <person name="Miao H."/>
            <person name="Wang L."/>
            <person name="Qu L."/>
            <person name="Liu H."/>
            <person name="Sun Y."/>
            <person name="Le M."/>
            <person name="Wang Q."/>
            <person name="Wei S."/>
            <person name="Zheng Y."/>
            <person name="Lin W."/>
            <person name="Duan Y."/>
            <person name="Cao H."/>
            <person name="Xiong S."/>
            <person name="Wang X."/>
            <person name="Wei L."/>
            <person name="Li C."/>
            <person name="Ma Q."/>
            <person name="Ju M."/>
            <person name="Zhao R."/>
            <person name="Li G."/>
            <person name="Mu C."/>
            <person name="Tian Q."/>
            <person name="Mei H."/>
            <person name="Zhang T."/>
            <person name="Gao T."/>
            <person name="Zhang H."/>
        </authorList>
    </citation>
    <scope>NUCLEOTIDE SEQUENCE</scope>
    <source>
        <strain evidence="1">G02</strain>
    </source>
</reference>
<organism evidence="1">
    <name type="scientific">Sesamum radiatum</name>
    <name type="common">Black benniseed</name>
    <dbReference type="NCBI Taxonomy" id="300843"/>
    <lineage>
        <taxon>Eukaryota</taxon>
        <taxon>Viridiplantae</taxon>
        <taxon>Streptophyta</taxon>
        <taxon>Embryophyta</taxon>
        <taxon>Tracheophyta</taxon>
        <taxon>Spermatophyta</taxon>
        <taxon>Magnoliopsida</taxon>
        <taxon>eudicotyledons</taxon>
        <taxon>Gunneridae</taxon>
        <taxon>Pentapetalae</taxon>
        <taxon>asterids</taxon>
        <taxon>lamiids</taxon>
        <taxon>Lamiales</taxon>
        <taxon>Pedaliaceae</taxon>
        <taxon>Sesamum</taxon>
    </lineage>
</organism>
<dbReference type="AlphaFoldDB" id="A0AAW2T130"/>
<protein>
    <submittedName>
        <fullName evidence="1">Uncharacterized protein</fullName>
    </submittedName>
</protein>
<comment type="caution">
    <text evidence="1">The sequence shown here is derived from an EMBL/GenBank/DDBJ whole genome shotgun (WGS) entry which is preliminary data.</text>
</comment>
<name>A0AAW2T130_SESRA</name>
<proteinExistence type="predicted"/>
<evidence type="ECO:0000313" key="1">
    <source>
        <dbReference type="EMBL" id="KAL0398115.1"/>
    </source>
</evidence>
<gene>
    <name evidence="1" type="ORF">Sradi_2154800</name>
</gene>
<accession>A0AAW2T130</accession>
<dbReference type="EMBL" id="JACGWJ010000009">
    <property type="protein sequence ID" value="KAL0398115.1"/>
    <property type="molecule type" value="Genomic_DNA"/>
</dbReference>
<sequence>MSKRDRSEPKILGDGLGSLCWGKFFTGRRRWGVATASRQSDDVGGVGFDLGRGAASVVRLGREVRRVYSGRGASPRPESGHRPEQNQVEACCLDQILVGRFASARIWSGRASADFRPGLPASCRRRFVLFLFCYYTAS</sequence>
<reference evidence="1" key="1">
    <citation type="submission" date="2020-06" db="EMBL/GenBank/DDBJ databases">
        <authorList>
            <person name="Li T."/>
            <person name="Hu X."/>
            <person name="Zhang T."/>
            <person name="Song X."/>
            <person name="Zhang H."/>
            <person name="Dai N."/>
            <person name="Sheng W."/>
            <person name="Hou X."/>
            <person name="Wei L."/>
        </authorList>
    </citation>
    <scope>NUCLEOTIDE SEQUENCE</scope>
    <source>
        <strain evidence="1">G02</strain>
        <tissue evidence="1">Leaf</tissue>
    </source>
</reference>